<dbReference type="eggNOG" id="ENOG5033IIB">
    <property type="taxonomic scope" value="Bacteria"/>
</dbReference>
<dbReference type="RefSeq" id="WP_039298804.1">
    <property type="nucleotide sequence ID" value="NZ_JAODTE010000023.1"/>
</dbReference>
<name>A0A093T948_9GAMM</name>
<protein>
    <submittedName>
        <fullName evidence="1">AriR</fullName>
    </submittedName>
</protein>
<comment type="caution">
    <text evidence="1">The sequence shown here is derived from an EMBL/GenBank/DDBJ whole genome shotgun (WGS) entry which is preliminary data.</text>
</comment>
<dbReference type="Gene3D" id="1.20.5.5260">
    <property type="match status" value="1"/>
</dbReference>
<dbReference type="InterPro" id="IPR024753">
    <property type="entry name" value="AriR"/>
</dbReference>
<organism evidence="1 4">
    <name type="scientific">Pectobacterium betavasculorum</name>
    <dbReference type="NCBI Taxonomy" id="55207"/>
    <lineage>
        <taxon>Bacteria</taxon>
        <taxon>Pseudomonadati</taxon>
        <taxon>Pseudomonadota</taxon>
        <taxon>Gammaproteobacteria</taxon>
        <taxon>Enterobacterales</taxon>
        <taxon>Pectobacteriaceae</taxon>
        <taxon>Pectobacterium</taxon>
    </lineage>
</organism>
<evidence type="ECO:0000313" key="3">
    <source>
        <dbReference type="Proteomes" id="UP000032869"/>
    </source>
</evidence>
<evidence type="ECO:0000313" key="1">
    <source>
        <dbReference type="EMBL" id="KFX07905.1"/>
    </source>
</evidence>
<sequence>MHSEMPQNELPLSDVLGLGSQISDMEMLGNIVEEIIQSGHSVSNKAIIAKLIHKMETEANAAFQEKYRTLLDLIVYKTQDDFLI</sequence>
<dbReference type="Pfam" id="PF10798">
    <property type="entry name" value="YmgB"/>
    <property type="match status" value="1"/>
</dbReference>
<evidence type="ECO:0000313" key="4">
    <source>
        <dbReference type="Proteomes" id="UP000032874"/>
    </source>
</evidence>
<reference evidence="3 4" key="1">
    <citation type="submission" date="2014-08" db="EMBL/GenBank/DDBJ databases">
        <title>Genome sequences of NCPPB Pectobacterium isolates.</title>
        <authorList>
            <person name="Glover R.H."/>
            <person name="Sapp M."/>
            <person name="Elphinstone J."/>
        </authorList>
    </citation>
    <scope>NUCLEOTIDE SEQUENCE [LARGE SCALE GENOMIC DNA]</scope>
    <source>
        <strain evidence="2 3">NCPPB 2793</strain>
        <strain evidence="1 4">NCPPB 2795</strain>
    </source>
</reference>
<dbReference type="EMBL" id="JQHL01000001">
    <property type="protein sequence ID" value="KFX21839.1"/>
    <property type="molecule type" value="Genomic_DNA"/>
</dbReference>
<dbReference type="Proteomes" id="UP000032874">
    <property type="component" value="Unassembled WGS sequence"/>
</dbReference>
<dbReference type="OrthoDB" id="6505211at2"/>
<accession>A0A093T948</accession>
<proteinExistence type="predicted"/>
<dbReference type="AlphaFoldDB" id="A0A093T948"/>
<dbReference type="EMBL" id="JQHM01000001">
    <property type="protein sequence ID" value="KFX07905.1"/>
    <property type="molecule type" value="Genomic_DNA"/>
</dbReference>
<dbReference type="Proteomes" id="UP000032869">
    <property type="component" value="Unassembled WGS sequence"/>
</dbReference>
<keyword evidence="3" id="KW-1185">Reference proteome</keyword>
<evidence type="ECO:0000313" key="2">
    <source>
        <dbReference type="EMBL" id="KFX21839.1"/>
    </source>
</evidence>
<gene>
    <name evidence="2" type="ORF">JV35_01415</name>
    <name evidence="1" type="ORF">KP22_07365</name>
</gene>
<dbReference type="GO" id="GO:0071468">
    <property type="term" value="P:cellular response to acidic pH"/>
    <property type="evidence" value="ECO:0007669"/>
    <property type="project" value="InterPro"/>
</dbReference>